<organism evidence="2 3">
    <name type="scientific">Thalassiosira pseudonana</name>
    <name type="common">Marine diatom</name>
    <name type="synonym">Cyclotella nana</name>
    <dbReference type="NCBI Taxonomy" id="35128"/>
    <lineage>
        <taxon>Eukaryota</taxon>
        <taxon>Sar</taxon>
        <taxon>Stramenopiles</taxon>
        <taxon>Ochrophyta</taxon>
        <taxon>Bacillariophyta</taxon>
        <taxon>Coscinodiscophyceae</taxon>
        <taxon>Thalassiosirophycidae</taxon>
        <taxon>Thalassiosirales</taxon>
        <taxon>Thalassiosiraceae</taxon>
        <taxon>Thalassiosira</taxon>
    </lineage>
</organism>
<dbReference type="EMBL" id="DS999423">
    <property type="protein sequence ID" value="EED86458.1"/>
    <property type="molecule type" value="Genomic_DNA"/>
</dbReference>
<reference evidence="2 3" key="2">
    <citation type="journal article" date="2008" name="Nature">
        <title>The Phaeodactylum genome reveals the evolutionary history of diatom genomes.</title>
        <authorList>
            <person name="Bowler C."/>
            <person name="Allen A.E."/>
            <person name="Badger J.H."/>
            <person name="Grimwood J."/>
            <person name="Jabbari K."/>
            <person name="Kuo A."/>
            <person name="Maheswari U."/>
            <person name="Martens C."/>
            <person name="Maumus F."/>
            <person name="Otillar R.P."/>
            <person name="Rayko E."/>
            <person name="Salamov A."/>
            <person name="Vandepoele K."/>
            <person name="Beszteri B."/>
            <person name="Gruber A."/>
            <person name="Heijde M."/>
            <person name="Katinka M."/>
            <person name="Mock T."/>
            <person name="Valentin K."/>
            <person name="Verret F."/>
            <person name="Berges J.A."/>
            <person name="Brownlee C."/>
            <person name="Cadoret J.P."/>
            <person name="Chiovitti A."/>
            <person name="Choi C.J."/>
            <person name="Coesel S."/>
            <person name="De Martino A."/>
            <person name="Detter J.C."/>
            <person name="Durkin C."/>
            <person name="Falciatore A."/>
            <person name="Fournet J."/>
            <person name="Haruta M."/>
            <person name="Huysman M.J."/>
            <person name="Jenkins B.D."/>
            <person name="Jiroutova K."/>
            <person name="Jorgensen R.E."/>
            <person name="Joubert Y."/>
            <person name="Kaplan A."/>
            <person name="Kroger N."/>
            <person name="Kroth P.G."/>
            <person name="La Roche J."/>
            <person name="Lindquist E."/>
            <person name="Lommer M."/>
            <person name="Martin-Jezequel V."/>
            <person name="Lopez P.J."/>
            <person name="Lucas S."/>
            <person name="Mangogna M."/>
            <person name="McGinnis K."/>
            <person name="Medlin L.K."/>
            <person name="Montsant A."/>
            <person name="Oudot-Le Secq M.P."/>
            <person name="Napoli C."/>
            <person name="Obornik M."/>
            <person name="Parker M.S."/>
            <person name="Petit J.L."/>
            <person name="Porcel B.M."/>
            <person name="Poulsen N."/>
            <person name="Robison M."/>
            <person name="Rychlewski L."/>
            <person name="Rynearson T.A."/>
            <person name="Schmutz J."/>
            <person name="Shapiro H."/>
            <person name="Siaut M."/>
            <person name="Stanley M."/>
            <person name="Sussman M.R."/>
            <person name="Taylor A.R."/>
            <person name="Vardi A."/>
            <person name="von Dassow P."/>
            <person name="Vyverman W."/>
            <person name="Willis A."/>
            <person name="Wyrwicz L.S."/>
            <person name="Rokhsar D.S."/>
            <person name="Weissenbach J."/>
            <person name="Armbrust E.V."/>
            <person name="Green B.R."/>
            <person name="Van de Peer Y."/>
            <person name="Grigoriev I.V."/>
        </authorList>
    </citation>
    <scope>NUCLEOTIDE SEQUENCE [LARGE SCALE GENOMIC DNA]</scope>
    <source>
        <strain evidence="2 3">CCMP1335</strain>
    </source>
</reference>
<sequence length="496" mass="56392">MDNPFGDLEDFGIRHEVIFIPFAIEGTTVYFDTKCPTDGDLENYEHFVFTNSDPWDPREVDLRRGSTPDAQQSAMLPHGDERSMKQMVAAPTELPPYQHESDLILGSISAGLVADRAEERAYDAINVKGDARSIQEMASEDRHSRITPDRISKLFGIGHNKAHQLLRVTTQRGVRMAVNPITRRYRVDHLDLNLNRLKGVWEVDWLVSKVKSITQSTGCFVYTNGVYTEVYPQETHAGTSARDSLNAFIEDVGAPEGIKTDSAAKFTGRNSEFAKLCRKRSIRQTFQEAGRSNQIPHVDVQIHELRKRWQHLMITKKVPRRMWCYGLRYIAKLSQFIPQRADGRTGYEVVTGRTPDISEYCDFAFWDLVWYHTRTAANMGKTSRALGRWSGVSHRVGSDMCYWVMPVSGQMISETTDLESADIAAAVEEFNGALTTRLDDTNFWISNDHGVYIDDFDVQPDAAYGDEADTPTTEEYGGVEYEELRSQEQKQDCQDR</sequence>
<protein>
    <recommendedName>
        <fullName evidence="4">Integrase catalytic domain-containing protein</fullName>
    </recommendedName>
</protein>
<dbReference type="InParanoid" id="B8LDY7"/>
<name>B8LDY7_THAPS</name>
<reference evidence="2 3" key="1">
    <citation type="journal article" date="2004" name="Science">
        <title>The genome of the diatom Thalassiosira pseudonana: ecology, evolution, and metabolism.</title>
        <authorList>
            <person name="Armbrust E.V."/>
            <person name="Berges J.A."/>
            <person name="Bowler C."/>
            <person name="Green B.R."/>
            <person name="Martinez D."/>
            <person name="Putnam N.H."/>
            <person name="Zhou S."/>
            <person name="Allen A.E."/>
            <person name="Apt K.E."/>
            <person name="Bechner M."/>
            <person name="Brzezinski M.A."/>
            <person name="Chaal B.K."/>
            <person name="Chiovitti A."/>
            <person name="Davis A.K."/>
            <person name="Demarest M.S."/>
            <person name="Detter J.C."/>
            <person name="Glavina T."/>
            <person name="Goodstein D."/>
            <person name="Hadi M.Z."/>
            <person name="Hellsten U."/>
            <person name="Hildebrand M."/>
            <person name="Jenkins B.D."/>
            <person name="Jurka J."/>
            <person name="Kapitonov V.V."/>
            <person name="Kroger N."/>
            <person name="Lau W.W."/>
            <person name="Lane T.W."/>
            <person name="Larimer F.W."/>
            <person name="Lippmeier J.C."/>
            <person name="Lucas S."/>
            <person name="Medina M."/>
            <person name="Montsant A."/>
            <person name="Obornik M."/>
            <person name="Parker M.S."/>
            <person name="Palenik B."/>
            <person name="Pazour G.J."/>
            <person name="Richardson P.M."/>
            <person name="Rynearson T.A."/>
            <person name="Saito M.A."/>
            <person name="Schwartz D.C."/>
            <person name="Thamatrakoln K."/>
            <person name="Valentin K."/>
            <person name="Vardi A."/>
            <person name="Wilkerson F.P."/>
            <person name="Rokhsar D.S."/>
        </authorList>
    </citation>
    <scope>NUCLEOTIDE SEQUENCE [LARGE SCALE GENOMIC DNA]</scope>
    <source>
        <strain evidence="2 3">CCMP1335</strain>
    </source>
</reference>
<keyword evidence="3" id="KW-1185">Reference proteome</keyword>
<feature type="compositionally biased region" description="Basic and acidic residues" evidence="1">
    <location>
        <begin position="482"/>
        <end position="496"/>
    </location>
</feature>
<dbReference type="KEGG" id="tps:THAPSDRAFT_bd633"/>
<dbReference type="AlphaFoldDB" id="B8LDY7"/>
<dbReference type="eggNOG" id="ENOG502SUIV">
    <property type="taxonomic scope" value="Eukaryota"/>
</dbReference>
<dbReference type="HOGENOM" id="CLU_550448_0_0_1"/>
<evidence type="ECO:0000313" key="2">
    <source>
        <dbReference type="EMBL" id="EED86458.1"/>
    </source>
</evidence>
<dbReference type="PaxDb" id="35128-Thapsdraft633"/>
<dbReference type="GO" id="GO:0003676">
    <property type="term" value="F:nucleic acid binding"/>
    <property type="evidence" value="ECO:0007669"/>
    <property type="project" value="InterPro"/>
</dbReference>
<dbReference type="InterPro" id="IPR036397">
    <property type="entry name" value="RNaseH_sf"/>
</dbReference>
<evidence type="ECO:0008006" key="4">
    <source>
        <dbReference type="Google" id="ProtNLM"/>
    </source>
</evidence>
<evidence type="ECO:0000313" key="3">
    <source>
        <dbReference type="Proteomes" id="UP000001449"/>
    </source>
</evidence>
<accession>B8LDY7</accession>
<proteinExistence type="predicted"/>
<dbReference type="GeneID" id="7444433"/>
<dbReference type="InterPro" id="IPR012337">
    <property type="entry name" value="RNaseH-like_sf"/>
</dbReference>
<evidence type="ECO:0000256" key="1">
    <source>
        <dbReference type="SAM" id="MobiDB-lite"/>
    </source>
</evidence>
<dbReference type="Gene3D" id="3.30.420.10">
    <property type="entry name" value="Ribonuclease H-like superfamily/Ribonuclease H"/>
    <property type="match status" value="1"/>
</dbReference>
<feature type="region of interest" description="Disordered" evidence="1">
    <location>
        <begin position="462"/>
        <end position="496"/>
    </location>
</feature>
<gene>
    <name evidence="2" type="ORF">THAPSDRAFT_bd633</name>
</gene>
<dbReference type="Proteomes" id="UP000001449">
    <property type="component" value="Unassembled WGS sequence"/>
</dbReference>
<dbReference type="SUPFAM" id="SSF53098">
    <property type="entry name" value="Ribonuclease H-like"/>
    <property type="match status" value="1"/>
</dbReference>
<dbReference type="OMA" id="HEVIFIP"/>
<dbReference type="RefSeq" id="XP_002297241.1">
    <property type="nucleotide sequence ID" value="XM_002297205.1"/>
</dbReference>